<dbReference type="EMBL" id="MGFR01000003">
    <property type="protein sequence ID" value="OGM09664.1"/>
    <property type="molecule type" value="Genomic_DNA"/>
</dbReference>
<accession>A0A1F7X3J0</accession>
<evidence type="ECO:0000313" key="1">
    <source>
        <dbReference type="EMBL" id="OGM09664.1"/>
    </source>
</evidence>
<reference evidence="1 2" key="1">
    <citation type="journal article" date="2016" name="Nat. Commun.">
        <title>Thousands of microbial genomes shed light on interconnected biogeochemical processes in an aquifer system.</title>
        <authorList>
            <person name="Anantharaman K."/>
            <person name="Brown C.T."/>
            <person name="Hug L.A."/>
            <person name="Sharon I."/>
            <person name="Castelle C.J."/>
            <person name="Probst A.J."/>
            <person name="Thomas B.C."/>
            <person name="Singh A."/>
            <person name="Wilkins M.J."/>
            <person name="Karaoz U."/>
            <person name="Brodie E.L."/>
            <person name="Williams K.H."/>
            <person name="Hubbard S.S."/>
            <person name="Banfield J.F."/>
        </authorList>
    </citation>
    <scope>NUCLEOTIDE SEQUENCE [LARGE SCALE GENOMIC DNA]</scope>
</reference>
<protein>
    <submittedName>
        <fullName evidence="1">Uncharacterized protein</fullName>
    </submittedName>
</protein>
<gene>
    <name evidence="1" type="ORF">A2Y68_03510</name>
</gene>
<name>A0A1F7X3J0_9BACT</name>
<proteinExistence type="predicted"/>
<dbReference type="Proteomes" id="UP000176778">
    <property type="component" value="Unassembled WGS sequence"/>
</dbReference>
<dbReference type="STRING" id="1802479.A2Y68_03510"/>
<evidence type="ECO:0000313" key="2">
    <source>
        <dbReference type="Proteomes" id="UP000176778"/>
    </source>
</evidence>
<organism evidence="1 2">
    <name type="scientific">Candidatus Woesebacteria bacterium RBG_13_46_13</name>
    <dbReference type="NCBI Taxonomy" id="1802479"/>
    <lineage>
        <taxon>Bacteria</taxon>
        <taxon>Candidatus Woeseibacteriota</taxon>
    </lineage>
</organism>
<comment type="caution">
    <text evidence="1">The sequence shown here is derived from an EMBL/GenBank/DDBJ whole genome shotgun (WGS) entry which is preliminary data.</text>
</comment>
<dbReference type="AlphaFoldDB" id="A0A1F7X3J0"/>
<sequence length="381" mass="42961">MKEHKEVSPSSEINSEGLRFSPEQRLQLERRGYIIYHLSGQSIESLREAGLRFSSDRHKGKWFETVASMHGEVAINPKDLLTHSNIERVSREIAEQVSGTRAIIGNLGDYAELAFKHLNQTGQRLFGKDFGLKYTETTNHEYIGHFDDNSGLTIYKWEVKAWTGRGDPPDIFWTAPLIVPTSEHIETPKTVEAPIEIDRFSPEQREILERKGYVIYPLTGQSIKSLRDAGWSFNSSWFKGTPLDGSISMRSEVAINPKKPFLPESNMKTLAKQLELVNALNKKIQGQIHGTTAVLGSVADYAELIFFHFDHNGYLRTGTEFNFFYTRTSTLVGKTRVAIVGKYHGGFGYGSGLELAYQDKVKRYSDLRVAPLVVPVSATIK</sequence>